<feature type="compositionally biased region" description="Polar residues" evidence="1">
    <location>
        <begin position="298"/>
        <end position="308"/>
    </location>
</feature>
<feature type="compositionally biased region" description="Polar residues" evidence="1">
    <location>
        <begin position="669"/>
        <end position="691"/>
    </location>
</feature>
<proteinExistence type="predicted"/>
<evidence type="ECO:0000313" key="2">
    <source>
        <dbReference type="EMBL" id="RCS42067.1"/>
    </source>
</evidence>
<protein>
    <submittedName>
        <fullName evidence="2">Uncharacterized protein</fullName>
    </submittedName>
</protein>
<feature type="compositionally biased region" description="Polar residues" evidence="1">
    <location>
        <begin position="325"/>
        <end position="351"/>
    </location>
</feature>
<feature type="region of interest" description="Disordered" evidence="1">
    <location>
        <begin position="293"/>
        <end position="398"/>
    </location>
</feature>
<gene>
    <name evidence="2" type="ORF">DTL42_19755</name>
</gene>
<feature type="compositionally biased region" description="Pro residues" evidence="1">
    <location>
        <begin position="616"/>
        <end position="625"/>
    </location>
</feature>
<dbReference type="EMBL" id="QPEX01000044">
    <property type="protein sequence ID" value="RCS42067.1"/>
    <property type="molecule type" value="Genomic_DNA"/>
</dbReference>
<feature type="compositionally biased region" description="Polar residues" evidence="1">
    <location>
        <begin position="544"/>
        <end position="554"/>
    </location>
</feature>
<name>A0A368KLJ9_9BACT</name>
<feature type="compositionally biased region" description="Polar residues" evidence="1">
    <location>
        <begin position="364"/>
        <end position="385"/>
    </location>
</feature>
<feature type="compositionally biased region" description="Polar residues" evidence="1">
    <location>
        <begin position="174"/>
        <end position="200"/>
    </location>
</feature>
<reference evidence="2 3" key="1">
    <citation type="submission" date="2018-07" db="EMBL/GenBank/DDBJ databases">
        <title>Comparative genomes isolates from brazilian mangrove.</title>
        <authorList>
            <person name="De Araujo J.E."/>
            <person name="Taketani R.G."/>
            <person name="Silva M.C.P."/>
            <person name="Lourenco M.V."/>
            <person name="Oliveira V.M."/>
            <person name="Andreote F.D."/>
        </authorList>
    </citation>
    <scope>NUCLEOTIDE SEQUENCE [LARGE SCALE GENOMIC DNA]</scope>
    <source>
        <strain evidence="2 3">HEX PRIS-MGV</strain>
    </source>
</reference>
<feature type="region of interest" description="Disordered" evidence="1">
    <location>
        <begin position="544"/>
        <end position="752"/>
    </location>
</feature>
<evidence type="ECO:0000256" key="1">
    <source>
        <dbReference type="SAM" id="MobiDB-lite"/>
    </source>
</evidence>
<sequence length="752" mass="79484">MWIDIMPKTLRPNLIATLTLATTVSVSGCIFPFSRGSQANIDHTVAELAEPETSPQEASSLAGLPALAPAQSADQPVDMAQVPPAKKKLPPFARFLGNMFGGGSKHPPEASPEPEVSPQTATLTPVETVEITPAKSLINSDPLLPAPPSSPTPESELPPVVRQTDELPPVERQIQASRTPASARVTSESNLPVVVTQETTPKAEMPKVVSRSTDQETQIVAAPQPTEQPESPQPNSPPEVVVEPTPQGSNLDAMAQSPLNKSALLNKAKDNSSSESTTLIHALDLALESVGQEATPPAVTNSAIASQVPQSEPETSTTSEASPQHQPGSAFTQNATSPQSTGLSATQNNPLRSGKTDWSGRGSFGSSQQPQTIVNNKLTEPSEATSRSKKWSASLEPEMPVETVRKGAQVVAAPQPPPATTVNPYALNSDQDIPPMPKSPQRITNQMAGPVRKSAPATRKAANNQAITTTNPLHFESSVVSKMQAASELTNWDFEPEEAASEALPEIIEGKDETPAVPPASAQMPAAQQMPKTTINMTIAPEPQQSTFESTPVESTPIEPAQVEPSPVAQPPIPQAPIRHQPFSKPVLETAPRAIQPSNPAINPAAPWRPRFVPQPNVPSAPAEPNPALQTPNLEAQTEPQPVAEAAPITAQPEARPVIQAVPARPQTFRPQAVTSPTQSAQPAETPSATQRGVMIRPAEPAPLTKENNGNAWRPSPVPANRAPAKLAPVVRPQDTQQNPAFQATPKAYIID</sequence>
<feature type="region of interest" description="Disordered" evidence="1">
    <location>
        <begin position="135"/>
        <end position="277"/>
    </location>
</feature>
<feature type="compositionally biased region" description="Polar residues" evidence="1">
    <location>
        <begin position="628"/>
        <end position="640"/>
    </location>
</feature>
<dbReference type="Proteomes" id="UP000253562">
    <property type="component" value="Unassembled WGS sequence"/>
</dbReference>
<feature type="region of interest" description="Disordered" evidence="1">
    <location>
        <begin position="98"/>
        <end position="123"/>
    </location>
</feature>
<organism evidence="2 3">
    <name type="scientific">Bremerella cremea</name>
    <dbReference type="NCBI Taxonomy" id="1031537"/>
    <lineage>
        <taxon>Bacteria</taxon>
        <taxon>Pseudomonadati</taxon>
        <taxon>Planctomycetota</taxon>
        <taxon>Planctomycetia</taxon>
        <taxon>Pirellulales</taxon>
        <taxon>Pirellulaceae</taxon>
        <taxon>Bremerella</taxon>
    </lineage>
</organism>
<feature type="compositionally biased region" description="Low complexity" evidence="1">
    <location>
        <begin position="238"/>
        <end position="247"/>
    </location>
</feature>
<dbReference type="AlphaFoldDB" id="A0A368KLJ9"/>
<comment type="caution">
    <text evidence="2">The sequence shown here is derived from an EMBL/GenBank/DDBJ whole genome shotgun (WGS) entry which is preliminary data.</text>
</comment>
<evidence type="ECO:0000313" key="3">
    <source>
        <dbReference type="Proteomes" id="UP000253562"/>
    </source>
</evidence>
<feature type="compositionally biased region" description="Low complexity" evidence="1">
    <location>
        <begin position="309"/>
        <end position="324"/>
    </location>
</feature>
<accession>A0A368KLJ9</accession>